<dbReference type="Pfam" id="PF17751">
    <property type="entry name" value="SKICH"/>
    <property type="match status" value="1"/>
</dbReference>
<proteinExistence type="inferred from homology"/>
<feature type="domain" description="Inositol polyphosphate-related phosphatase" evidence="2">
    <location>
        <begin position="6"/>
        <end position="313"/>
    </location>
</feature>
<dbReference type="InterPro" id="IPR041611">
    <property type="entry name" value="SKICH"/>
</dbReference>
<dbReference type="RefSeq" id="XP_011503277.1">
    <property type="nucleotide sequence ID" value="XM_011504975.1"/>
</dbReference>
<dbReference type="KEGG" id="csol:105366512"/>
<accession>A0AAJ6YSA7</accession>
<dbReference type="FunFam" id="3.60.10.10:FF:000060">
    <property type="entry name" value="Uncharacterized protein, isoform C"/>
    <property type="match status" value="1"/>
</dbReference>
<organism evidence="3 4">
    <name type="scientific">Ceratosolen solmsi marchali</name>
    <dbReference type="NCBI Taxonomy" id="326594"/>
    <lineage>
        <taxon>Eukaryota</taxon>
        <taxon>Metazoa</taxon>
        <taxon>Ecdysozoa</taxon>
        <taxon>Arthropoda</taxon>
        <taxon>Hexapoda</taxon>
        <taxon>Insecta</taxon>
        <taxon>Pterygota</taxon>
        <taxon>Neoptera</taxon>
        <taxon>Endopterygota</taxon>
        <taxon>Hymenoptera</taxon>
        <taxon>Apocrita</taxon>
        <taxon>Proctotrupomorpha</taxon>
        <taxon>Chalcidoidea</taxon>
        <taxon>Agaonidae</taxon>
        <taxon>Agaoninae</taxon>
        <taxon>Ceratosolen</taxon>
    </lineage>
</organism>
<dbReference type="PANTHER" id="PTHR11200">
    <property type="entry name" value="INOSITOL 5-PHOSPHATASE"/>
    <property type="match status" value="1"/>
</dbReference>
<dbReference type="Proteomes" id="UP000695007">
    <property type="component" value="Unplaced"/>
</dbReference>
<dbReference type="Gene3D" id="2.60.40.2840">
    <property type="match status" value="1"/>
</dbReference>
<dbReference type="InterPro" id="IPR036691">
    <property type="entry name" value="Endo/exonu/phosph_ase_sf"/>
</dbReference>
<dbReference type="GO" id="GO:0001726">
    <property type="term" value="C:ruffle"/>
    <property type="evidence" value="ECO:0007669"/>
    <property type="project" value="TreeGrafter"/>
</dbReference>
<dbReference type="InterPro" id="IPR000300">
    <property type="entry name" value="IPPc"/>
</dbReference>
<evidence type="ECO:0000313" key="3">
    <source>
        <dbReference type="Proteomes" id="UP000695007"/>
    </source>
</evidence>
<dbReference type="GO" id="GO:0004439">
    <property type="term" value="F:phosphatidylinositol-4,5-bisphosphate 5-phosphatase activity"/>
    <property type="evidence" value="ECO:0007669"/>
    <property type="project" value="TreeGrafter"/>
</dbReference>
<comment type="similarity">
    <text evidence="1">Belongs to the inositol 1,4,5-trisphosphate 5-phosphatase type II family.</text>
</comment>
<dbReference type="InterPro" id="IPR046985">
    <property type="entry name" value="IP5"/>
</dbReference>
<name>A0AAJ6YSA7_9HYME</name>
<reference evidence="4" key="1">
    <citation type="submission" date="2025-08" db="UniProtKB">
        <authorList>
            <consortium name="RefSeq"/>
        </authorList>
    </citation>
    <scope>IDENTIFICATION</scope>
</reference>
<dbReference type="GO" id="GO:0005886">
    <property type="term" value="C:plasma membrane"/>
    <property type="evidence" value="ECO:0007669"/>
    <property type="project" value="TreeGrafter"/>
</dbReference>
<dbReference type="AlphaFoldDB" id="A0AAJ6YSA7"/>
<keyword evidence="3" id="KW-1185">Reference proteome</keyword>
<dbReference type="SMART" id="SM00128">
    <property type="entry name" value="IPPc"/>
    <property type="match status" value="1"/>
</dbReference>
<dbReference type="SUPFAM" id="SSF56219">
    <property type="entry name" value="DNase I-like"/>
    <property type="match status" value="1"/>
</dbReference>
<protein>
    <submittedName>
        <fullName evidence="4">Inositol polyphosphate 5-phosphatase K-like</fullName>
    </submittedName>
</protein>
<dbReference type="GO" id="GO:0046856">
    <property type="term" value="P:phosphatidylinositol dephosphorylation"/>
    <property type="evidence" value="ECO:0007669"/>
    <property type="project" value="InterPro"/>
</dbReference>
<dbReference type="GeneID" id="105366512"/>
<dbReference type="Gene3D" id="3.60.10.10">
    <property type="entry name" value="Endonuclease/exonuclease/phosphatase"/>
    <property type="match status" value="1"/>
</dbReference>
<evidence type="ECO:0000256" key="1">
    <source>
        <dbReference type="ARBA" id="ARBA00005910"/>
    </source>
</evidence>
<sequence>MTNTDQILKLYFVTWNVAAKYPEQDLSQLLGLNHFTTSNQLPDIYIIGLQEVKSQPQNIVLDIFFEDPWTKSFREILKEFDYIKLKTQRLQGLVLNIFCLRKHLTYIRSIATQYTKTGFGGMWGNKGAISIRFNLHGVNICLINVHLTPHDHLLTDRIADYNAIIKEHLYNIPNTTNIFFHDYIFWFGDLNFRLADGLTVTDIDVLIKKNRLDILLEKDQLRRVIANNDAFTGFFEEKITFPPTYKYEFGSQDFDFKRRPSWTDRILYKVNQDTYSDIKLKVIQNNYRSHCNYVQSDHKPVTADFEIIIRPPLFENGVEFSSISIWYIDEENAVSFKFLGNAKCCNGDWIGLYHEGFSSLDEYIVYEYIRQGKFEAATESDLDLETIYFSDTAIRSPGMYRLAYIAQHGDIIEILGMSVAFPGYRRQS</sequence>
<dbReference type="PANTHER" id="PTHR11200:SF275">
    <property type="entry name" value="LD06095P"/>
    <property type="match status" value="1"/>
</dbReference>
<evidence type="ECO:0000313" key="4">
    <source>
        <dbReference type="RefSeq" id="XP_011503277.1"/>
    </source>
</evidence>
<dbReference type="GO" id="GO:0005737">
    <property type="term" value="C:cytoplasm"/>
    <property type="evidence" value="ECO:0007669"/>
    <property type="project" value="TreeGrafter"/>
</dbReference>
<gene>
    <name evidence="4" type="primary">LOC105366512</name>
</gene>
<dbReference type="Pfam" id="PF22669">
    <property type="entry name" value="Exo_endo_phos2"/>
    <property type="match status" value="1"/>
</dbReference>
<evidence type="ECO:0000259" key="2">
    <source>
        <dbReference type="SMART" id="SM00128"/>
    </source>
</evidence>